<feature type="transmembrane region" description="Helical" evidence="1">
    <location>
        <begin position="56"/>
        <end position="81"/>
    </location>
</feature>
<dbReference type="AlphaFoldDB" id="A0A2H0EDA1"/>
<evidence type="ECO:0000313" key="2">
    <source>
        <dbReference type="EMBL" id="PIP92382.1"/>
    </source>
</evidence>
<evidence type="ECO:0000256" key="1">
    <source>
        <dbReference type="SAM" id="Phobius"/>
    </source>
</evidence>
<feature type="transmembrane region" description="Helical" evidence="1">
    <location>
        <begin position="93"/>
        <end position="113"/>
    </location>
</feature>
<protein>
    <recommendedName>
        <fullName evidence="4">TrbC/VIRB2 family protein</fullName>
    </recommendedName>
</protein>
<dbReference type="InterPro" id="IPR043993">
    <property type="entry name" value="T4SS_pilin"/>
</dbReference>
<accession>A0A2H0EDA1</accession>
<organism evidence="2 3">
    <name type="scientific">Candidatus Wolfebacteria bacterium CG18_big_fil_WC_8_21_14_2_50_39_7</name>
    <dbReference type="NCBI Taxonomy" id="1975071"/>
    <lineage>
        <taxon>Bacteria</taxon>
        <taxon>Candidatus Wolfeibacteriota</taxon>
    </lineage>
</organism>
<comment type="caution">
    <text evidence="2">The sequence shown here is derived from an EMBL/GenBank/DDBJ whole genome shotgun (WGS) entry which is preliminary data.</text>
</comment>
<dbReference type="EMBL" id="PCTX01000007">
    <property type="protein sequence ID" value="PIP92382.1"/>
    <property type="molecule type" value="Genomic_DNA"/>
</dbReference>
<proteinExistence type="predicted"/>
<reference evidence="2 3" key="1">
    <citation type="submission" date="2017-09" db="EMBL/GenBank/DDBJ databases">
        <title>Depth-based differentiation of microbial function through sediment-hosted aquifers and enrichment of novel symbionts in the deep terrestrial subsurface.</title>
        <authorList>
            <person name="Probst A.J."/>
            <person name="Ladd B."/>
            <person name="Jarett J.K."/>
            <person name="Geller-Mcgrath D.E."/>
            <person name="Sieber C.M."/>
            <person name="Emerson J.B."/>
            <person name="Anantharaman K."/>
            <person name="Thomas B.C."/>
            <person name="Malmstrom R."/>
            <person name="Stieglmeier M."/>
            <person name="Klingl A."/>
            <person name="Woyke T."/>
            <person name="Ryan C.M."/>
            <person name="Banfield J.F."/>
        </authorList>
    </citation>
    <scope>NUCLEOTIDE SEQUENCE [LARGE SCALE GENOMIC DNA]</scope>
    <source>
        <strain evidence="2">CG18_big_fil_WC_8_21_14_2_50_39_7</strain>
    </source>
</reference>
<sequence>MKMSKIAKLSLVVSTIGLLLLGNVAIGQIAQIPGIQQTGPTTVGGLVDVLKGVIRWTYIIFFVIAVMFILFAAFSYLTAGGDAEKITTAKNRVIYAAIAIIVALLAVGFEVIIRNFLTSPSV</sequence>
<keyword evidence="1" id="KW-1133">Transmembrane helix</keyword>
<keyword evidence="1" id="KW-0812">Transmembrane</keyword>
<evidence type="ECO:0008006" key="4">
    <source>
        <dbReference type="Google" id="ProtNLM"/>
    </source>
</evidence>
<keyword evidence="1" id="KW-0472">Membrane</keyword>
<dbReference type="Pfam" id="PF18895">
    <property type="entry name" value="T4SS_pilin"/>
    <property type="match status" value="1"/>
</dbReference>
<gene>
    <name evidence="2" type="ORF">COW77_00220</name>
</gene>
<dbReference type="Proteomes" id="UP000229241">
    <property type="component" value="Unassembled WGS sequence"/>
</dbReference>
<name>A0A2H0EDA1_9BACT</name>
<evidence type="ECO:0000313" key="3">
    <source>
        <dbReference type="Proteomes" id="UP000229241"/>
    </source>
</evidence>